<organism evidence="1 2">
    <name type="scientific">Thalassomonas viridans</name>
    <dbReference type="NCBI Taxonomy" id="137584"/>
    <lineage>
        <taxon>Bacteria</taxon>
        <taxon>Pseudomonadati</taxon>
        <taxon>Pseudomonadota</taxon>
        <taxon>Gammaproteobacteria</taxon>
        <taxon>Alteromonadales</taxon>
        <taxon>Colwelliaceae</taxon>
        <taxon>Thalassomonas</taxon>
    </lineage>
</organism>
<proteinExistence type="predicted"/>
<name>A0AAF0C9A9_9GAMM</name>
<dbReference type="Proteomes" id="UP000032352">
    <property type="component" value="Chromosome"/>
</dbReference>
<evidence type="ECO:0000313" key="2">
    <source>
        <dbReference type="Proteomes" id="UP000032352"/>
    </source>
</evidence>
<dbReference type="KEGG" id="tvd:SG34_010635"/>
<dbReference type="EMBL" id="CP059733">
    <property type="protein sequence ID" value="WDE07302.1"/>
    <property type="molecule type" value="Genomic_DNA"/>
</dbReference>
<keyword evidence="2" id="KW-1185">Reference proteome</keyword>
<dbReference type="RefSeq" id="WP_044840731.1">
    <property type="nucleotide sequence ID" value="NZ_CP059733.1"/>
</dbReference>
<gene>
    <name evidence="1" type="ORF">SG34_010635</name>
</gene>
<accession>A0AAF0C9A9</accession>
<reference evidence="1 2" key="2">
    <citation type="journal article" date="2022" name="Mar. Drugs">
        <title>Bioassay-Guided Fractionation Leads to the Detection of Cholic Acid Generated by the Rare Thalassomonas sp.</title>
        <authorList>
            <person name="Pheiffer F."/>
            <person name="Schneider Y.K."/>
            <person name="Hansen E.H."/>
            <person name="Andersen J.H."/>
            <person name="Isaksson J."/>
            <person name="Busche T."/>
            <person name="R C."/>
            <person name="Kalinowski J."/>
            <person name="Zyl L.V."/>
            <person name="Trindade M."/>
        </authorList>
    </citation>
    <scope>NUCLEOTIDE SEQUENCE [LARGE SCALE GENOMIC DNA]</scope>
    <source>
        <strain evidence="1 2">XOM25</strain>
    </source>
</reference>
<evidence type="ECO:0000313" key="1">
    <source>
        <dbReference type="EMBL" id="WDE07302.1"/>
    </source>
</evidence>
<protein>
    <submittedName>
        <fullName evidence="1">Uncharacterized protein</fullName>
    </submittedName>
</protein>
<sequence length="472" mass="51016">MSSFNIGAGQNYADLVLHRAAEKGSADAQELTLFDDQVFTSKFRYYSGDFNSVLLKPDSGHEFTGVFGDNNVRAIKTDGVFSGYYFQINQRLEIRDIEINGGTTYAIHQDSPSELILSRTGILSNSFALYNWAKITVNSSVIVSLTTNASYNVSNSAQVTANNSIFIGNNLYGAVRNRFGNTVLNGCLILNNHATGADVRDEADTLTGDYNISSDASAPGANSLHNQPISTWFVDAQNGDYRINETGQAVLKGKGPGGSDLLADFYLIQDTEISLTTKGNMQPVFSKALSVNKQLNTQVKPVIQHQQALVTQVKILGQASLISSEQPAAASVADVFLHSFTNAISTQQQAKAGLITLKSGGEHYLVTAEQLQLALTTSVNQVRKVLPVKSQQHQLAALVDVDQVLSTIIQTTHQRAQSGLTSIVELTRVNTTEARQLQTSSTNTIFTSVMPDLDFDSVLVISLSDIYACEPG</sequence>
<dbReference type="AlphaFoldDB" id="A0AAF0C9A9"/>
<reference evidence="1 2" key="1">
    <citation type="journal article" date="2015" name="Genome Announc.">
        <title>Draft Genome Sequences of Marine Isolates of Thalassomonas viridans and Thalassomonas actiniarum.</title>
        <authorList>
            <person name="Olonade I."/>
            <person name="van Zyl L.J."/>
            <person name="Trindade M."/>
        </authorList>
    </citation>
    <scope>NUCLEOTIDE SEQUENCE [LARGE SCALE GENOMIC DNA]</scope>
    <source>
        <strain evidence="1 2">XOM25</strain>
    </source>
</reference>